<evidence type="ECO:0000313" key="4">
    <source>
        <dbReference type="EMBL" id="ANN74299.1"/>
    </source>
</evidence>
<dbReference type="InterPro" id="IPR051691">
    <property type="entry name" value="Metab_Enz_Cyan_OpOx_G3PDH"/>
</dbReference>
<dbReference type="SUPFAM" id="SSF51905">
    <property type="entry name" value="FAD/NAD(P)-binding domain"/>
    <property type="match status" value="1"/>
</dbReference>
<feature type="domain" description="SoxA A3" evidence="3">
    <location>
        <begin position="400"/>
        <end position="474"/>
    </location>
</feature>
<keyword evidence="1" id="KW-0560">Oxidoreductase</keyword>
<dbReference type="GO" id="GO:0016491">
    <property type="term" value="F:oxidoreductase activity"/>
    <property type="evidence" value="ECO:0007669"/>
    <property type="project" value="UniProtKB-KW"/>
</dbReference>
<dbReference type="PANTHER" id="PTHR42949:SF3">
    <property type="entry name" value="ANAEROBIC GLYCEROL-3-PHOSPHATE DEHYDROGENASE SUBUNIT B"/>
    <property type="match status" value="1"/>
</dbReference>
<reference evidence="4 5" key="1">
    <citation type="submission" date="2016-06" db="EMBL/GenBank/DDBJ databases">
        <title>Complete genome sequences of Bordetella bronchialis and Bordetella flabilis.</title>
        <authorList>
            <person name="LiPuma J.J."/>
            <person name="Spilker T."/>
        </authorList>
    </citation>
    <scope>NUCLEOTIDE SEQUENCE [LARGE SCALE GENOMIC DNA]</scope>
    <source>
        <strain evidence="4 5">AU17976</strain>
    </source>
</reference>
<dbReference type="InterPro" id="IPR017224">
    <property type="entry name" value="Opine_Oxase_asu/HCN_bsu"/>
</dbReference>
<evidence type="ECO:0000259" key="2">
    <source>
        <dbReference type="Pfam" id="PF07992"/>
    </source>
</evidence>
<dbReference type="PRINTS" id="PR00469">
    <property type="entry name" value="PNDRDTASEII"/>
</dbReference>
<evidence type="ECO:0000256" key="1">
    <source>
        <dbReference type="ARBA" id="ARBA00023002"/>
    </source>
</evidence>
<dbReference type="InterPro" id="IPR036188">
    <property type="entry name" value="FAD/NAD-bd_sf"/>
</dbReference>
<dbReference type="Proteomes" id="UP000092213">
    <property type="component" value="Chromosome"/>
</dbReference>
<dbReference type="PIRSF" id="PIRSF037495">
    <property type="entry name" value="Opine_OX_OoxA/HcnB"/>
    <property type="match status" value="1"/>
</dbReference>
<dbReference type="InterPro" id="IPR041117">
    <property type="entry name" value="SoxA_A3"/>
</dbReference>
<dbReference type="STRING" id="463025.BAU08_25695"/>
<dbReference type="InterPro" id="IPR041854">
    <property type="entry name" value="BFD-like_2Fe2S-bd_dom_sf"/>
</dbReference>
<organism evidence="4 5">
    <name type="scientific">Bordetella bronchialis</name>
    <dbReference type="NCBI Taxonomy" id="463025"/>
    <lineage>
        <taxon>Bacteria</taxon>
        <taxon>Pseudomonadati</taxon>
        <taxon>Pseudomonadota</taxon>
        <taxon>Betaproteobacteria</taxon>
        <taxon>Burkholderiales</taxon>
        <taxon>Alcaligenaceae</taxon>
        <taxon>Bordetella</taxon>
    </lineage>
</organism>
<dbReference type="Gene3D" id="3.50.50.60">
    <property type="entry name" value="FAD/NAD(P)-binding domain"/>
    <property type="match status" value="3"/>
</dbReference>
<feature type="domain" description="FAD/NAD(P)-binding" evidence="2">
    <location>
        <begin position="24"/>
        <end position="334"/>
    </location>
</feature>
<protein>
    <submittedName>
        <fullName evidence="4">FAD/NAD(P)-binding oxidoreductase</fullName>
    </submittedName>
</protein>
<evidence type="ECO:0000313" key="5">
    <source>
        <dbReference type="Proteomes" id="UP000092213"/>
    </source>
</evidence>
<dbReference type="AlphaFoldDB" id="A0A193G509"/>
<dbReference type="Pfam" id="PF07992">
    <property type="entry name" value="Pyr_redox_2"/>
    <property type="match status" value="1"/>
</dbReference>
<sequence>MQAAVPDKTRPGPVSAAAAAPQPIVVGAGPAGIRAGQALVRAGLRPVVLDEAQRAGGQIYRQPPPGFQRAGRDLYGFEHRKAASLHQAMQALLPAIDYRPGALVWNCEDGVLDVLRDGRNETVAYSHLILATGATDRVLPFPGWTMPGVYTLGGAQVALKFQGCGIGQRVAFMGTGPLLYLVAYQYAKAGAQVAAVLDTSTAADRLAAMPGLARAPGLAAKGLYTMGWLRWRGIPMYTGVRPDHVIGYERVSGVVCRQGNGQDGGRTLRIACDAVAYGLGLRAETQLAAVAGCRFDYHERDRAWLPKRDAAGRTSVPGVYVAGDGAGIAGADAAELAGERAALALLQDLGMPVDTARARTLGRKLARQDRLRDALERAFPFPAEWAASLDDDVVLCRCEEITVGALRASAQVDGARELNRGKALTRVGMGRCQGRMCGAAAAEVLARASGVPLPQVGWLRAQPPIKPIPIQLFAMDMRDEPDLGLTARGRS</sequence>
<dbReference type="CDD" id="cd19946">
    <property type="entry name" value="GlpA-like_Fer2_BFD-like"/>
    <property type="match status" value="1"/>
</dbReference>
<dbReference type="Pfam" id="PF17806">
    <property type="entry name" value="SO_alpha_A3"/>
    <property type="match status" value="1"/>
</dbReference>
<accession>A0A193G509</accession>
<proteinExistence type="predicted"/>
<dbReference type="InterPro" id="IPR023753">
    <property type="entry name" value="FAD/NAD-binding_dom"/>
</dbReference>
<name>A0A193G509_9BORD</name>
<gene>
    <name evidence="4" type="ORF">BAU08_25695</name>
</gene>
<dbReference type="EMBL" id="CP016171">
    <property type="protein sequence ID" value="ANN74299.1"/>
    <property type="molecule type" value="Genomic_DNA"/>
</dbReference>
<evidence type="ECO:0000259" key="3">
    <source>
        <dbReference type="Pfam" id="PF17806"/>
    </source>
</evidence>
<dbReference type="PRINTS" id="PR00368">
    <property type="entry name" value="FADPNR"/>
</dbReference>
<dbReference type="RefSeq" id="WP_066672322.1">
    <property type="nucleotide sequence ID" value="NZ_CP016171.1"/>
</dbReference>
<dbReference type="Gene3D" id="1.10.10.1100">
    <property type="entry name" value="BFD-like [2Fe-2S]-binding domain"/>
    <property type="match status" value="1"/>
</dbReference>
<dbReference type="PANTHER" id="PTHR42949">
    <property type="entry name" value="ANAEROBIC GLYCEROL-3-PHOSPHATE DEHYDROGENASE SUBUNIT B"/>
    <property type="match status" value="1"/>
</dbReference>